<feature type="binding site" evidence="4">
    <location>
        <position position="272"/>
    </location>
    <ligand>
        <name>pyridoxal 5'-phosphate</name>
        <dbReference type="ChEBI" id="CHEBI:597326"/>
    </ligand>
</feature>
<dbReference type="Gene3D" id="3.90.1150.10">
    <property type="entry name" value="Aspartate Aminotransferase, domain 1"/>
    <property type="match status" value="1"/>
</dbReference>
<evidence type="ECO:0000256" key="2">
    <source>
        <dbReference type="ARBA" id="ARBA00022801"/>
    </source>
</evidence>
<comment type="function">
    <text evidence="4 6">Catalyzes the cleavage of L-kynurenine (L-Kyn) and L-3-hydroxykynurenine (L-3OHKyn) into anthranilic acid (AA) and 3-hydroxyanthranilic acid (3-OHAA), respectively.</text>
</comment>
<comment type="pathway">
    <text evidence="4 6">Cofactor biosynthesis; NAD(+) biosynthesis; quinolinate from L-kynurenine: step 2/3.</text>
</comment>
<dbReference type="NCBIfam" id="TIGR01814">
    <property type="entry name" value="kynureninase"/>
    <property type="match status" value="1"/>
</dbReference>
<dbReference type="GO" id="GO:0005737">
    <property type="term" value="C:cytoplasm"/>
    <property type="evidence" value="ECO:0007669"/>
    <property type="project" value="UniProtKB-UniRule"/>
</dbReference>
<dbReference type="PANTHER" id="PTHR14084:SF0">
    <property type="entry name" value="KYNURENINASE"/>
    <property type="match status" value="1"/>
</dbReference>
<proteinExistence type="inferred from homology"/>
<comment type="catalytic activity">
    <reaction evidence="6">
        <text>3-hydroxy-L-kynurenine + H2O = 3-hydroxyanthranilate + L-alanine + H(+)</text>
        <dbReference type="Rhea" id="RHEA:25143"/>
        <dbReference type="ChEBI" id="CHEBI:15377"/>
        <dbReference type="ChEBI" id="CHEBI:15378"/>
        <dbReference type="ChEBI" id="CHEBI:36559"/>
        <dbReference type="ChEBI" id="CHEBI:57972"/>
        <dbReference type="ChEBI" id="CHEBI:58125"/>
        <dbReference type="EC" id="3.7.1.3"/>
    </reaction>
</comment>
<evidence type="ECO:0000256" key="5">
    <source>
        <dbReference type="NCBIfam" id="TIGR01814"/>
    </source>
</evidence>
<comment type="caution">
    <text evidence="4">Lacks conserved residue(s) required for the propagation of feature annotation.</text>
</comment>
<evidence type="ECO:0000313" key="8">
    <source>
        <dbReference type="Proteomes" id="UP000008305"/>
    </source>
</evidence>
<evidence type="ECO:0000256" key="4">
    <source>
        <dbReference type="HAMAP-Rule" id="MF_01970"/>
    </source>
</evidence>
<evidence type="ECO:0000313" key="7">
    <source>
        <dbReference type="EMBL" id="AEB41995.1"/>
    </source>
</evidence>
<gene>
    <name evidence="4 7" type="primary">kynU</name>
    <name evidence="7" type="ordered locus">G5S_1082</name>
</gene>
<dbReference type="GO" id="GO:0019441">
    <property type="term" value="P:L-tryptophan catabolic process to kynurenine"/>
    <property type="evidence" value="ECO:0007669"/>
    <property type="project" value="TreeGrafter"/>
</dbReference>
<dbReference type="InterPro" id="IPR015422">
    <property type="entry name" value="PyrdxlP-dep_Trfase_small"/>
</dbReference>
<feature type="binding site" evidence="4">
    <location>
        <begin position="134"/>
        <end position="137"/>
    </location>
    <ligand>
        <name>pyridoxal 5'-phosphate</name>
        <dbReference type="ChEBI" id="CHEBI:597326"/>
    </ligand>
</feature>
<dbReference type="GO" id="GO:0043420">
    <property type="term" value="P:anthranilate metabolic process"/>
    <property type="evidence" value="ECO:0007669"/>
    <property type="project" value="TreeGrafter"/>
</dbReference>
<organism evidence="7 8">
    <name type="scientific">Chlamydia pecorum (strain ATCC VR-628 / DSM 29919 / E58)</name>
    <name type="common">Chlamydophila pecorum</name>
    <dbReference type="NCBI Taxonomy" id="331635"/>
    <lineage>
        <taxon>Bacteria</taxon>
        <taxon>Pseudomonadati</taxon>
        <taxon>Chlamydiota</taxon>
        <taxon>Chlamydiia</taxon>
        <taxon>Chlamydiales</taxon>
        <taxon>Chlamydiaceae</taxon>
        <taxon>Chlamydia/Chlamydophila group</taxon>
        <taxon>Chlamydia</taxon>
    </lineage>
</organism>
<dbReference type="GO" id="GO:0009435">
    <property type="term" value="P:NAD+ biosynthetic process"/>
    <property type="evidence" value="ECO:0007669"/>
    <property type="project" value="UniProtKB-UniRule"/>
</dbReference>
<dbReference type="GO" id="GO:0030170">
    <property type="term" value="F:pyridoxal phosphate binding"/>
    <property type="evidence" value="ECO:0007669"/>
    <property type="project" value="UniProtKB-UniRule"/>
</dbReference>
<feature type="binding site" evidence="4">
    <location>
        <position position="300"/>
    </location>
    <ligand>
        <name>pyridoxal 5'-phosphate</name>
        <dbReference type="ChEBI" id="CHEBI:597326"/>
    </ligand>
</feature>
<name>A0AA34RE61_CHLPE</name>
<keyword evidence="8" id="KW-1185">Reference proteome</keyword>
<dbReference type="Pfam" id="PF22580">
    <property type="entry name" value="KYNU_C"/>
    <property type="match status" value="1"/>
</dbReference>
<keyword evidence="1 4" id="KW-0662">Pyridine nucleotide biosynthesis</keyword>
<feature type="binding site" evidence="4">
    <location>
        <position position="107"/>
    </location>
    <ligand>
        <name>pyridoxal 5'-phosphate</name>
        <dbReference type="ChEBI" id="CHEBI:597326"/>
    </ligand>
</feature>
<dbReference type="Proteomes" id="UP000008305">
    <property type="component" value="Chromosome"/>
</dbReference>
<keyword evidence="3 4" id="KW-0663">Pyridoxal phosphate</keyword>
<comment type="subunit">
    <text evidence="4 6">Homodimer.</text>
</comment>
<comment type="pathway">
    <text evidence="4 6">Amino-acid degradation; L-kynurenine degradation; L-alanine and anthranilate from L-kynurenine: step 1/1.</text>
</comment>
<feature type="binding site" evidence="4">
    <location>
        <position position="217"/>
    </location>
    <ligand>
        <name>pyridoxal 5'-phosphate</name>
        <dbReference type="ChEBI" id="CHEBI:597326"/>
    </ligand>
</feature>
<accession>A0AA34RE61</accession>
<sequence length="421" mass="47757">MIEKLKQYHDEAISLDSLDPLQKFKECFTLPKEPGALYFCSNSLGLPAKAASQKLEEQLQRWSELGARGWFEGEGNWYNSLEEPIVRPLSKILGAESNEVTLMNSLTVNLHMLLISFYRPTKMRYKILIDGPAFPSDLYAIKSHLRFHKKEEGLILIEPRPGEHLVQEEDFLRVIKKQGEEIALVFLNCVNFLSGQVLKVDEITRYAKEAGCCVGYDLAHAAGNIPLSLHDLGGDFAVGCSYKYLCGGPGGPGIAYVHASHHHQQFVRFSGWWGNDPNTRFYFPKEFVPYGGASSWQVSTPSILAKLPLIAALEVFEEAGMENIREKSKKQTAFLYTLLENARGTHFDMITPKEPELRGCQLSLRIKCSRSEEILRKLERLGITCDFRSPNILRVAPSPLYTSFYEIYRFAYTFLEVLKTI</sequence>
<dbReference type="InterPro" id="IPR010111">
    <property type="entry name" value="Kynureninase"/>
</dbReference>
<dbReference type="AlphaFoldDB" id="A0AA34RE61"/>
<dbReference type="InterPro" id="IPR015421">
    <property type="entry name" value="PyrdxlP-dep_Trfase_major"/>
</dbReference>
<dbReference type="GO" id="GO:0030429">
    <property type="term" value="F:kynureninase activity"/>
    <property type="evidence" value="ECO:0007669"/>
    <property type="project" value="UniProtKB-UniRule"/>
</dbReference>
<comment type="cofactor">
    <cofactor evidence="4 6">
        <name>pyridoxal 5'-phosphate</name>
        <dbReference type="ChEBI" id="CHEBI:597326"/>
    </cofactor>
</comment>
<dbReference type="SUPFAM" id="SSF53383">
    <property type="entry name" value="PLP-dependent transferases"/>
    <property type="match status" value="1"/>
</dbReference>
<feature type="binding site" evidence="4">
    <location>
        <position position="220"/>
    </location>
    <ligand>
        <name>pyridoxal 5'-phosphate</name>
        <dbReference type="ChEBI" id="CHEBI:597326"/>
    </ligand>
</feature>
<feature type="binding site" evidence="4">
    <location>
        <position position="106"/>
    </location>
    <ligand>
        <name>pyridoxal 5'-phosphate</name>
        <dbReference type="ChEBI" id="CHEBI:597326"/>
    </ligand>
</feature>
<feature type="modified residue" description="N6-(pyridoxal phosphate)lysine" evidence="4">
    <location>
        <position position="243"/>
    </location>
</feature>
<dbReference type="GO" id="GO:0019805">
    <property type="term" value="P:quinolinate biosynthetic process"/>
    <property type="evidence" value="ECO:0007669"/>
    <property type="project" value="UniProtKB-UniRule"/>
</dbReference>
<dbReference type="EC" id="3.7.1.3" evidence="4 5"/>
<dbReference type="GO" id="GO:0097053">
    <property type="term" value="P:L-kynurenine catabolic process"/>
    <property type="evidence" value="ECO:0007669"/>
    <property type="project" value="UniProtKB-UniRule"/>
</dbReference>
<comment type="catalytic activity">
    <reaction evidence="4 6">
        <text>L-kynurenine + H2O = anthranilate + L-alanine + H(+)</text>
        <dbReference type="Rhea" id="RHEA:16813"/>
        <dbReference type="ChEBI" id="CHEBI:15377"/>
        <dbReference type="ChEBI" id="CHEBI:15378"/>
        <dbReference type="ChEBI" id="CHEBI:16567"/>
        <dbReference type="ChEBI" id="CHEBI:57959"/>
        <dbReference type="ChEBI" id="CHEBI:57972"/>
        <dbReference type="EC" id="3.7.1.3"/>
    </reaction>
</comment>
<dbReference type="KEGG" id="cpm:G5S_1082"/>
<comment type="similarity">
    <text evidence="4 6">Belongs to the kynureninase family.</text>
</comment>
<dbReference type="PANTHER" id="PTHR14084">
    <property type="entry name" value="KYNURENINASE"/>
    <property type="match status" value="1"/>
</dbReference>
<evidence type="ECO:0000256" key="1">
    <source>
        <dbReference type="ARBA" id="ARBA00022642"/>
    </source>
</evidence>
<protein>
    <recommendedName>
        <fullName evidence="4 5">Kynureninase</fullName>
        <ecNumber evidence="4 5">3.7.1.3</ecNumber>
    </recommendedName>
    <alternativeName>
        <fullName evidence="4">L-kynurenine hydrolase</fullName>
    </alternativeName>
</protein>
<evidence type="ECO:0000256" key="6">
    <source>
        <dbReference type="PIRNR" id="PIRNR038800"/>
    </source>
</evidence>
<dbReference type="PIRSF" id="PIRSF038800">
    <property type="entry name" value="KYNU"/>
    <property type="match status" value="1"/>
</dbReference>
<reference evidence="7 8" key="1">
    <citation type="journal article" date="2011" name="J. Bacteriol.">
        <title>Genome sequence of the obligate intracellular animal pathogen Chlamydia pecorum E58.</title>
        <authorList>
            <person name="Mojica S."/>
            <person name="Huot Creasy H."/>
            <person name="Daugherty S."/>
            <person name="Read T.D."/>
            <person name="Kim T."/>
            <person name="Kaltenboeck B."/>
            <person name="Bavoil P."/>
            <person name="Myers G.S."/>
        </authorList>
    </citation>
    <scope>NUCLEOTIDE SEQUENCE [LARGE SCALE GENOMIC DNA]</scope>
    <source>
        <strain evidence="7 8">E58</strain>
    </source>
</reference>
<dbReference type="InterPro" id="IPR015424">
    <property type="entry name" value="PyrdxlP-dep_Trfase"/>
</dbReference>
<dbReference type="HAMAP" id="MF_01970">
    <property type="entry name" value="Kynureninase"/>
    <property type="match status" value="1"/>
</dbReference>
<dbReference type="RefSeq" id="WP_013713073.1">
    <property type="nucleotide sequence ID" value="NC_015408.1"/>
</dbReference>
<evidence type="ECO:0000256" key="3">
    <source>
        <dbReference type="ARBA" id="ARBA00022898"/>
    </source>
</evidence>
<keyword evidence="2 4" id="KW-0378">Hydrolase</keyword>
<dbReference type="Gene3D" id="3.40.640.10">
    <property type="entry name" value="Type I PLP-dependent aspartate aminotransferase-like (Major domain)"/>
    <property type="match status" value="1"/>
</dbReference>
<dbReference type="EMBL" id="CP002608">
    <property type="protein sequence ID" value="AEB41995.1"/>
    <property type="molecule type" value="Genomic_DNA"/>
</dbReference>
<feature type="binding site" evidence="4">
    <location>
        <position position="242"/>
    </location>
    <ligand>
        <name>pyridoxal 5'-phosphate</name>
        <dbReference type="ChEBI" id="CHEBI:597326"/>
    </ligand>
</feature>